<name>A0AAD9WWT2_9ROSI</name>
<dbReference type="PANTHER" id="PTHR47718:SF9">
    <property type="entry name" value="PROTEIN FAR1-RELATED SEQUENCE"/>
    <property type="match status" value="1"/>
</dbReference>
<protein>
    <recommendedName>
        <fullName evidence="1">FAR1-related sequence 11-like HTH-like domain-containing protein</fullName>
    </recommendedName>
</protein>
<evidence type="ECO:0000259" key="1">
    <source>
        <dbReference type="Pfam" id="PF26175"/>
    </source>
</evidence>
<organism evidence="2 3">
    <name type="scientific">Dipteronia dyeriana</name>
    <dbReference type="NCBI Taxonomy" id="168575"/>
    <lineage>
        <taxon>Eukaryota</taxon>
        <taxon>Viridiplantae</taxon>
        <taxon>Streptophyta</taxon>
        <taxon>Embryophyta</taxon>
        <taxon>Tracheophyta</taxon>
        <taxon>Spermatophyta</taxon>
        <taxon>Magnoliopsida</taxon>
        <taxon>eudicotyledons</taxon>
        <taxon>Gunneridae</taxon>
        <taxon>Pentapetalae</taxon>
        <taxon>rosids</taxon>
        <taxon>malvids</taxon>
        <taxon>Sapindales</taxon>
        <taxon>Sapindaceae</taxon>
        <taxon>Hippocastanoideae</taxon>
        <taxon>Acereae</taxon>
        <taxon>Dipteronia</taxon>
    </lineage>
</organism>
<comment type="caution">
    <text evidence="2">The sequence shown here is derived from an EMBL/GenBank/DDBJ whole genome shotgun (WGS) entry which is preliminary data.</text>
</comment>
<evidence type="ECO:0000313" key="2">
    <source>
        <dbReference type="EMBL" id="KAK2644970.1"/>
    </source>
</evidence>
<dbReference type="InterPro" id="IPR058778">
    <property type="entry name" value="HTH_FAR1-11-like"/>
</dbReference>
<dbReference type="PANTHER" id="PTHR47718">
    <property type="entry name" value="OS01G0519700 PROTEIN"/>
    <property type="match status" value="1"/>
</dbReference>
<dbReference type="AlphaFoldDB" id="A0AAD9WWT2"/>
<accession>A0AAD9WWT2</accession>
<dbReference type="EMBL" id="JANJYI010000006">
    <property type="protein sequence ID" value="KAK2644970.1"/>
    <property type="molecule type" value="Genomic_DNA"/>
</dbReference>
<dbReference type="Pfam" id="PF26175">
    <property type="entry name" value="HTH_FAR1"/>
    <property type="match status" value="1"/>
</dbReference>
<evidence type="ECO:0000313" key="3">
    <source>
        <dbReference type="Proteomes" id="UP001280121"/>
    </source>
</evidence>
<gene>
    <name evidence="2" type="ORF">Ddye_020165</name>
</gene>
<keyword evidence="3" id="KW-1185">Reference proteome</keyword>
<reference evidence="2" key="1">
    <citation type="journal article" date="2023" name="Plant J.">
        <title>Genome sequences and population genomics provide insights into the demographic history, inbreeding, and mutation load of two 'living fossil' tree species of Dipteronia.</title>
        <authorList>
            <person name="Feng Y."/>
            <person name="Comes H.P."/>
            <person name="Chen J."/>
            <person name="Zhu S."/>
            <person name="Lu R."/>
            <person name="Zhang X."/>
            <person name="Li P."/>
            <person name="Qiu J."/>
            <person name="Olsen K.M."/>
            <person name="Qiu Y."/>
        </authorList>
    </citation>
    <scope>NUCLEOTIDE SEQUENCE</scope>
    <source>
        <strain evidence="2">KIB01</strain>
    </source>
</reference>
<dbReference type="Proteomes" id="UP001280121">
    <property type="component" value="Unassembled WGS sequence"/>
</dbReference>
<feature type="domain" description="FAR1-related sequence 11-like HTH-like" evidence="1">
    <location>
        <begin position="5"/>
        <end position="39"/>
    </location>
</feature>
<proteinExistence type="predicted"/>
<sequence>MTRLEMLRLMELEKGVKLGCLPFTEIDVRNLLQSFRNVNRNFDAIDLITMCKKLKDENINFQYEFKLDGHNRLEHIAWSYASSVQLYEVFGDAVVFDTSHRLDSYDMLFGIWVGMDNHELAYLVVCFSGMKICCCFPGG</sequence>